<accession>A0A369J3U1</accession>
<dbReference type="Gene3D" id="1.10.340.70">
    <property type="match status" value="1"/>
</dbReference>
<feature type="domain" description="Integrase catalytic" evidence="8">
    <location>
        <begin position="674"/>
        <end position="812"/>
    </location>
</feature>
<dbReference type="InterPro" id="IPR043502">
    <property type="entry name" value="DNA/RNA_pol_sf"/>
</dbReference>
<dbReference type="CDD" id="cd01647">
    <property type="entry name" value="RT_LTR"/>
    <property type="match status" value="1"/>
</dbReference>
<gene>
    <name evidence="9" type="primary">Tf2-6_1</name>
    <name evidence="9" type="ORF">Hypma_003472</name>
</gene>
<evidence type="ECO:0000256" key="5">
    <source>
        <dbReference type="ARBA" id="ARBA00022801"/>
    </source>
</evidence>
<dbReference type="OrthoDB" id="3268967at2759"/>
<dbReference type="Proteomes" id="UP000076154">
    <property type="component" value="Unassembled WGS sequence"/>
</dbReference>
<dbReference type="GO" id="GO:0005634">
    <property type="term" value="C:nucleus"/>
    <property type="evidence" value="ECO:0007669"/>
    <property type="project" value="UniProtKB-ARBA"/>
</dbReference>
<keyword evidence="7" id="KW-0695">RNA-directed DNA polymerase</keyword>
<dbReference type="Pfam" id="PF17921">
    <property type="entry name" value="Integrase_H2C2"/>
    <property type="match status" value="1"/>
</dbReference>
<name>A0A369J3U1_HYPMA</name>
<dbReference type="AlphaFoldDB" id="A0A369J3U1"/>
<dbReference type="Gene3D" id="3.10.10.10">
    <property type="entry name" value="HIV Type 1 Reverse Transcriptase, subunit A, domain 1"/>
    <property type="match status" value="1"/>
</dbReference>
<dbReference type="InterPro" id="IPR050951">
    <property type="entry name" value="Retrovirus_Pol_polyprotein"/>
</dbReference>
<dbReference type="InterPro" id="IPR012337">
    <property type="entry name" value="RNaseH-like_sf"/>
</dbReference>
<evidence type="ECO:0000256" key="7">
    <source>
        <dbReference type="ARBA" id="ARBA00022918"/>
    </source>
</evidence>
<dbReference type="GO" id="GO:0004519">
    <property type="term" value="F:endonuclease activity"/>
    <property type="evidence" value="ECO:0007669"/>
    <property type="project" value="UniProtKB-KW"/>
</dbReference>
<proteinExistence type="predicted"/>
<evidence type="ECO:0000256" key="1">
    <source>
        <dbReference type="ARBA" id="ARBA00022679"/>
    </source>
</evidence>
<evidence type="ECO:0000313" key="10">
    <source>
        <dbReference type="Proteomes" id="UP000076154"/>
    </source>
</evidence>
<organism evidence="9 10">
    <name type="scientific">Hypsizygus marmoreus</name>
    <name type="common">White beech mushroom</name>
    <name type="synonym">Agaricus marmoreus</name>
    <dbReference type="NCBI Taxonomy" id="39966"/>
    <lineage>
        <taxon>Eukaryota</taxon>
        <taxon>Fungi</taxon>
        <taxon>Dikarya</taxon>
        <taxon>Basidiomycota</taxon>
        <taxon>Agaricomycotina</taxon>
        <taxon>Agaricomycetes</taxon>
        <taxon>Agaricomycetidae</taxon>
        <taxon>Agaricales</taxon>
        <taxon>Tricholomatineae</taxon>
        <taxon>Lyophyllaceae</taxon>
        <taxon>Hypsizygus</taxon>
    </lineage>
</organism>
<evidence type="ECO:0000256" key="3">
    <source>
        <dbReference type="ARBA" id="ARBA00022722"/>
    </source>
</evidence>
<dbReference type="InterPro" id="IPR041373">
    <property type="entry name" value="RT_RNaseH"/>
</dbReference>
<evidence type="ECO:0000256" key="4">
    <source>
        <dbReference type="ARBA" id="ARBA00022759"/>
    </source>
</evidence>
<comment type="caution">
    <text evidence="9">The sequence shown here is derived from an EMBL/GenBank/DDBJ whole genome shotgun (WGS) entry which is preliminary data.</text>
</comment>
<dbReference type="InterPro" id="IPR043128">
    <property type="entry name" value="Rev_trsase/Diguanyl_cyclase"/>
</dbReference>
<dbReference type="InParanoid" id="A0A369J3U1"/>
<dbReference type="STRING" id="39966.A0A369J3U1"/>
<evidence type="ECO:0000256" key="6">
    <source>
        <dbReference type="ARBA" id="ARBA00022884"/>
    </source>
</evidence>
<evidence type="ECO:0000259" key="8">
    <source>
        <dbReference type="PROSITE" id="PS50994"/>
    </source>
</evidence>
<dbReference type="PANTHER" id="PTHR37984">
    <property type="entry name" value="PROTEIN CBG26694"/>
    <property type="match status" value="1"/>
</dbReference>
<dbReference type="GO" id="GO:0003723">
    <property type="term" value="F:RNA binding"/>
    <property type="evidence" value="ECO:0007669"/>
    <property type="project" value="UniProtKB-KW"/>
</dbReference>
<dbReference type="PROSITE" id="PS50994">
    <property type="entry name" value="INTEGRASE"/>
    <property type="match status" value="1"/>
</dbReference>
<dbReference type="Gene3D" id="3.30.70.270">
    <property type="match status" value="2"/>
</dbReference>
<dbReference type="InterPro" id="IPR001584">
    <property type="entry name" value="Integrase_cat-core"/>
</dbReference>
<evidence type="ECO:0000313" key="9">
    <source>
        <dbReference type="EMBL" id="RDB16052.1"/>
    </source>
</evidence>
<dbReference type="PANTHER" id="PTHR37984:SF5">
    <property type="entry name" value="PROTEIN NYNRIN-LIKE"/>
    <property type="match status" value="1"/>
</dbReference>
<keyword evidence="4" id="KW-0255">Endonuclease</keyword>
<dbReference type="SUPFAM" id="SSF56672">
    <property type="entry name" value="DNA/RNA polymerases"/>
    <property type="match status" value="1"/>
</dbReference>
<reference evidence="9" key="1">
    <citation type="submission" date="2018-04" db="EMBL/GenBank/DDBJ databases">
        <title>Whole genome sequencing of Hypsizygus marmoreus.</title>
        <authorList>
            <person name="Choi I.-G."/>
            <person name="Min B."/>
            <person name="Kim J.-G."/>
            <person name="Kim S."/>
            <person name="Oh Y.-L."/>
            <person name="Kong W.-S."/>
            <person name="Park H."/>
            <person name="Jeong J."/>
            <person name="Song E.-S."/>
        </authorList>
    </citation>
    <scope>NUCLEOTIDE SEQUENCE [LARGE SCALE GENOMIC DNA]</scope>
    <source>
        <strain evidence="9">51987-8</strain>
    </source>
</reference>
<dbReference type="InterPro" id="IPR036397">
    <property type="entry name" value="RNaseH_sf"/>
</dbReference>
<dbReference type="Gene3D" id="3.30.420.10">
    <property type="entry name" value="Ribonuclease H-like superfamily/Ribonuclease H"/>
    <property type="match status" value="1"/>
</dbReference>
<keyword evidence="6" id="KW-0694">RNA-binding</keyword>
<evidence type="ECO:0000256" key="2">
    <source>
        <dbReference type="ARBA" id="ARBA00022695"/>
    </source>
</evidence>
<dbReference type="InterPro" id="IPR041588">
    <property type="entry name" value="Integrase_H2C2"/>
</dbReference>
<dbReference type="Pfam" id="PF00078">
    <property type="entry name" value="RVT_1"/>
    <property type="match status" value="1"/>
</dbReference>
<dbReference type="InterPro" id="IPR000477">
    <property type="entry name" value="RT_dom"/>
</dbReference>
<dbReference type="GO" id="GO:0015074">
    <property type="term" value="P:DNA integration"/>
    <property type="evidence" value="ECO:0007669"/>
    <property type="project" value="InterPro"/>
</dbReference>
<protein>
    <submittedName>
        <fullName evidence="9">Transposon Tf2-6 polyprotein</fullName>
    </submittedName>
</protein>
<dbReference type="Pfam" id="PF17917">
    <property type="entry name" value="RT_RNaseH"/>
    <property type="match status" value="1"/>
</dbReference>
<dbReference type="EMBL" id="LUEZ02000136">
    <property type="protein sequence ID" value="RDB16052.1"/>
    <property type="molecule type" value="Genomic_DNA"/>
</dbReference>
<keyword evidence="3" id="KW-0540">Nuclease</keyword>
<keyword evidence="2" id="KW-0548">Nucleotidyltransferase</keyword>
<keyword evidence="1" id="KW-0808">Transferase</keyword>
<keyword evidence="5" id="KW-0378">Hydrolase</keyword>
<dbReference type="GO" id="GO:0016787">
    <property type="term" value="F:hydrolase activity"/>
    <property type="evidence" value="ECO:0007669"/>
    <property type="project" value="UniProtKB-KW"/>
</dbReference>
<keyword evidence="10" id="KW-1185">Reference proteome</keyword>
<dbReference type="SUPFAM" id="SSF53098">
    <property type="entry name" value="Ribonuclease H-like"/>
    <property type="match status" value="1"/>
</dbReference>
<dbReference type="CDD" id="cd09274">
    <property type="entry name" value="RNase_HI_RT_Ty3"/>
    <property type="match status" value="1"/>
</dbReference>
<dbReference type="GO" id="GO:0003964">
    <property type="term" value="F:RNA-directed DNA polymerase activity"/>
    <property type="evidence" value="ECO:0007669"/>
    <property type="project" value="UniProtKB-KW"/>
</dbReference>
<sequence length="812" mass="91998">MNLIDEVLPLNPIAAICKRIEDLTSLQVLQRHEERLKEEFKPIFEPIPHINELLWDVVAEIHVKDAFKTIKTCTYQCPRKYREAWKTLIQQHLEAGRIQPSSSPFASPAFIIPKSDPTVLPHWVNDYRQLNANTILDSHPIPCVDDILHDCAKGKIWATIDMTNSFFQTRMHPAHVPLTAVSTPFGLFEWLVMPMGLRNALAIHQCHVSIALKDYIGKICHVYLDDIVIWSESVEEHHENIQKILQALQDARLYVNPAKTHLYCTAIDFLGHRISAAGIEADGKKVERILKWPRLKSATDVRSFLGLVRYISTFLPHLTTHTDILTELTTKSADKDFPPWTPTHQFAFDAIKEIVIGRGCLTTIDHNDPSKKIFVTTDASDHRSGAVLSFGDTWETARPVAFDSMTFKNAELNYPVHEKELLAIIRTLHKWRAELFGATFVIFTDHKTLENFDKQRDLSRWQARWMEFLSQFDCKIVYVKGEANSVTDSLSRLPYDLDSDTAIATASSFFEVRDPSVMSHCVNVILPVMATSPFYSAHSLTLAPVVPTSVSSPPTLHISTDTKLLDQIKSGYTTDHWCRKLLSASAGMTTLTSVDSLWYVGSRLIVPHVGNIRESLFRLTHDTLGHFGFDKSYAALRDAYYWPLMRRDLQEGYISSCRDCQHNKLSTTQKAGPLHPLPIPDAHGNSIAMDFIGPLPEEDGFNCIVTITDREGSDIRIIPTRTDITAPGLASLFFEHWYCNNGLPLDIICDRDKLFISKFWKALTKLTGVKLKMSSAYHPQTDGASERTNKTVNQALHFHVSRTQHVLGFDLI</sequence>